<accession>A0A1V4I4X9</accession>
<keyword evidence="2" id="KW-1185">Reference proteome</keyword>
<evidence type="ECO:0000313" key="2">
    <source>
        <dbReference type="Proteomes" id="UP000190140"/>
    </source>
</evidence>
<dbReference type="AlphaFoldDB" id="A0A1V4I4X9"/>
<protein>
    <submittedName>
        <fullName evidence="1">Uncharacterized protein</fullName>
    </submittedName>
</protein>
<sequence length="50" mass="5967">MNKELEEIKLELKSICEDFTNILKKLESENIITPEEYQIYSSKKIEFLSN</sequence>
<dbReference type="EMBL" id="MZGW01000010">
    <property type="protein sequence ID" value="OPJ54920.1"/>
    <property type="molecule type" value="Genomic_DNA"/>
</dbReference>
<dbReference type="STRING" id="29349.CLOTH_18850"/>
<dbReference type="Proteomes" id="UP000190140">
    <property type="component" value="Unassembled WGS sequence"/>
</dbReference>
<gene>
    <name evidence="1" type="ORF">CLOTH_18850</name>
</gene>
<reference evidence="1 2" key="1">
    <citation type="submission" date="2017-03" db="EMBL/GenBank/DDBJ databases">
        <title>Genome sequence of Clostridium thermoalcaliphilum DSM 7309.</title>
        <authorList>
            <person name="Poehlein A."/>
            <person name="Daniel R."/>
        </authorList>
    </citation>
    <scope>NUCLEOTIDE SEQUENCE [LARGE SCALE GENOMIC DNA]</scope>
    <source>
        <strain evidence="1 2">DSM 7309</strain>
    </source>
</reference>
<proteinExistence type="predicted"/>
<dbReference type="RefSeq" id="WP_158080500.1">
    <property type="nucleotide sequence ID" value="NZ_MZGW01000010.1"/>
</dbReference>
<comment type="caution">
    <text evidence="1">The sequence shown here is derived from an EMBL/GenBank/DDBJ whole genome shotgun (WGS) entry which is preliminary data.</text>
</comment>
<organism evidence="1 2">
    <name type="scientific">Alkalithermobacter paradoxus</name>
    <dbReference type="NCBI Taxonomy" id="29349"/>
    <lineage>
        <taxon>Bacteria</taxon>
        <taxon>Bacillati</taxon>
        <taxon>Bacillota</taxon>
        <taxon>Clostridia</taxon>
        <taxon>Peptostreptococcales</taxon>
        <taxon>Tepidibacteraceae</taxon>
        <taxon>Alkalithermobacter</taxon>
    </lineage>
</organism>
<name>A0A1V4I4X9_9FIRM</name>
<evidence type="ECO:0000313" key="1">
    <source>
        <dbReference type="EMBL" id="OPJ54920.1"/>
    </source>
</evidence>